<accession>A0A6S7GN98</accession>
<protein>
    <recommendedName>
        <fullName evidence="3">Amine oxidase</fullName>
        <ecNumber evidence="3">1.4.3.-</ecNumber>
    </recommendedName>
</protein>
<keyword evidence="3" id="KW-0479">Metal-binding</keyword>
<reference evidence="4" key="1">
    <citation type="submission" date="2020-04" db="EMBL/GenBank/DDBJ databases">
        <authorList>
            <person name="Alioto T."/>
            <person name="Alioto T."/>
            <person name="Gomez Garrido J."/>
        </authorList>
    </citation>
    <scope>NUCLEOTIDE SEQUENCE</scope>
    <source>
        <strain evidence="4">A484AB</strain>
    </source>
</reference>
<dbReference type="InterPro" id="IPR015798">
    <property type="entry name" value="Cu_amine_oxidase_C"/>
</dbReference>
<dbReference type="GO" id="GO:0009308">
    <property type="term" value="P:amine metabolic process"/>
    <property type="evidence" value="ECO:0007669"/>
    <property type="project" value="UniProtKB-UniRule"/>
</dbReference>
<dbReference type="Proteomes" id="UP001152795">
    <property type="component" value="Unassembled WGS sequence"/>
</dbReference>
<evidence type="ECO:0000256" key="1">
    <source>
        <dbReference type="PIRSR" id="PIRSR600269-50"/>
    </source>
</evidence>
<gene>
    <name evidence="4" type="ORF">PACLA_8A076517</name>
</gene>
<evidence type="ECO:0000256" key="2">
    <source>
        <dbReference type="PIRSR" id="PIRSR600269-51"/>
    </source>
</evidence>
<dbReference type="PROSITE" id="PS01165">
    <property type="entry name" value="COPPER_AMINE_OXID_2"/>
    <property type="match status" value="1"/>
</dbReference>
<keyword evidence="5" id="KW-1185">Reference proteome</keyword>
<keyword evidence="3" id="KW-0186">Copper</keyword>
<feature type="active site" description="Schiff-base intermediate with substrate; via topaquinone" evidence="1">
    <location>
        <position position="489"/>
    </location>
</feature>
<dbReference type="EC" id="1.4.3.-" evidence="3"/>
<dbReference type="GO" id="GO:0008131">
    <property type="term" value="F:primary methylamine oxidase activity"/>
    <property type="evidence" value="ECO:0007669"/>
    <property type="project" value="InterPro"/>
</dbReference>
<dbReference type="InterPro" id="IPR000269">
    <property type="entry name" value="Cu_amine_oxidase"/>
</dbReference>
<keyword evidence="1 3" id="KW-0801">TPQ</keyword>
<evidence type="ECO:0000313" key="5">
    <source>
        <dbReference type="Proteomes" id="UP001152795"/>
    </source>
</evidence>
<dbReference type="Gene3D" id="2.70.98.20">
    <property type="entry name" value="Copper amine oxidase, catalytic domain"/>
    <property type="match status" value="1"/>
</dbReference>
<dbReference type="InterPro" id="IPR049947">
    <property type="entry name" value="Cu_Am_Ox_Cu-bd"/>
</dbReference>
<keyword evidence="3" id="KW-0560">Oxidoreductase</keyword>
<dbReference type="Pfam" id="PF01179">
    <property type="entry name" value="Cu_amine_oxid"/>
    <property type="match status" value="1"/>
</dbReference>
<sequence length="771" mass="89763">YRHTNICLKLRFCYKRPLEASKILNWWCLLDISYSNIYRFEITSKYEATYSNDLLSVGFQHRNNPLGGKYPSQSGHKAVDKALGATFRIGLLMILIVKEARRLVQAFPRMEKNSYYLIIHLRRNSRNEAECALGIFFINMIMPTNILDQKNYRIHIIGIMEIENIPFQSDPYELHKSMNDRLLTWIRLQHLQHEKVWFINQLFNTYVNFCIANKYSQFIYVGNETIAMQLPYHDGMAFVINKRFPHGYPQGNISYTLDSASLLMYQSRTRNYVYYNKIVYDSVDEFIKSYNAGNITVVSLPPPEGNNLTYSTLKRRGTHLQPSLPLREPEQFEPDGRRYTAENNHIEYMGWSFDFRIRTTSGPQLFDIRFNGERIVYELSLQEPASFYAGFSPSQSYSNYLDTAWAIGANFELVKGVDCPKTATFFDVVYFADSSHPAKRRNAVCVFEHNLGMPLRRHFENDFEGSYTFIGGMQGTGLVLRTISTPYNYDYVYDFIFYPNGVIETKTMTTGYLQVMFWTDEDANYGNEVHKNVAGTIHDHIFHYKVDLDIAGRENRFETITSTLENISSLWFPNTRHVQKRLIHDLKRTELDAAYKFDFQKPSYLNFYNSAEKNAQGVRRGYRIQHNGILHQLYPENWQFTNGFSWSHYQLADRSSSMYNQNDLYNPVVDFKKFILDNESIVDEDLVSWITVGIMHVPHSEDIPNTSTPGNYAGFFLRPFNYFNEDPSIASRDSVLITPTDGGSKIDRFGRPEGSQCVPPDEPMNYNGKEL</sequence>
<dbReference type="InterPro" id="IPR049948">
    <property type="entry name" value="Cu_Am_ox_TPQ-bd"/>
</dbReference>
<dbReference type="SUPFAM" id="SSF49998">
    <property type="entry name" value="Amine oxidase catalytic domain"/>
    <property type="match status" value="1"/>
</dbReference>
<dbReference type="FunFam" id="2.70.98.20:FF:000002">
    <property type="entry name" value="Amine oxidase"/>
    <property type="match status" value="1"/>
</dbReference>
<dbReference type="PANTHER" id="PTHR10638:SF20">
    <property type="entry name" value="AMINE OXIDASE"/>
    <property type="match status" value="1"/>
</dbReference>
<comment type="similarity">
    <text evidence="3">Belongs to the copper/topaquinone oxidase family.</text>
</comment>
<dbReference type="OrthoDB" id="5379943at2759"/>
<feature type="active site" description="Proton acceptor" evidence="1">
    <location>
        <position position="402"/>
    </location>
</feature>
<dbReference type="GO" id="GO:0005507">
    <property type="term" value="F:copper ion binding"/>
    <property type="evidence" value="ECO:0007669"/>
    <property type="project" value="InterPro"/>
</dbReference>
<proteinExistence type="inferred from homology"/>
<comment type="caution">
    <text evidence="4">The sequence shown here is derived from an EMBL/GenBank/DDBJ whole genome shotgun (WGS) entry which is preliminary data.</text>
</comment>
<feature type="modified residue" description="2',4',5'-topaquinone" evidence="2">
    <location>
        <position position="489"/>
    </location>
</feature>
<comment type="PTM">
    <text evidence="2 3">Topaquinone (TPQ) is generated by copper-dependent autoxidation of a specific tyrosyl residue.</text>
</comment>
<dbReference type="PANTHER" id="PTHR10638">
    <property type="entry name" value="COPPER AMINE OXIDASE"/>
    <property type="match status" value="1"/>
</dbReference>
<comment type="cofactor">
    <cofactor evidence="3">
        <name>Cu cation</name>
        <dbReference type="ChEBI" id="CHEBI:23378"/>
    </cofactor>
    <text evidence="3">Contains 1 topaquinone per subunit.</text>
</comment>
<feature type="non-terminal residue" evidence="4">
    <location>
        <position position="771"/>
    </location>
</feature>
<dbReference type="PRINTS" id="PR00766">
    <property type="entry name" value="CUDAOXIDASE"/>
</dbReference>
<name>A0A6S7GN98_PARCT</name>
<dbReference type="EMBL" id="CACRXK020001763">
    <property type="protein sequence ID" value="CAB3990976.1"/>
    <property type="molecule type" value="Genomic_DNA"/>
</dbReference>
<evidence type="ECO:0000256" key="3">
    <source>
        <dbReference type="RuleBase" id="RU000672"/>
    </source>
</evidence>
<dbReference type="GO" id="GO:0048038">
    <property type="term" value="F:quinone binding"/>
    <property type="evidence" value="ECO:0007669"/>
    <property type="project" value="InterPro"/>
</dbReference>
<organism evidence="4 5">
    <name type="scientific">Paramuricea clavata</name>
    <name type="common">Red gorgonian</name>
    <name type="synonym">Violescent sea-whip</name>
    <dbReference type="NCBI Taxonomy" id="317549"/>
    <lineage>
        <taxon>Eukaryota</taxon>
        <taxon>Metazoa</taxon>
        <taxon>Cnidaria</taxon>
        <taxon>Anthozoa</taxon>
        <taxon>Octocorallia</taxon>
        <taxon>Malacalcyonacea</taxon>
        <taxon>Plexauridae</taxon>
        <taxon>Paramuricea</taxon>
    </lineage>
</organism>
<dbReference type="InterPro" id="IPR036460">
    <property type="entry name" value="Cu_amine_oxidase_C_sf"/>
</dbReference>
<dbReference type="AlphaFoldDB" id="A0A6S7GN98"/>
<dbReference type="PROSITE" id="PS01164">
    <property type="entry name" value="COPPER_AMINE_OXID_1"/>
    <property type="match status" value="1"/>
</dbReference>
<evidence type="ECO:0000313" key="4">
    <source>
        <dbReference type="EMBL" id="CAB3990976.1"/>
    </source>
</evidence>
<dbReference type="GO" id="GO:0005886">
    <property type="term" value="C:plasma membrane"/>
    <property type="evidence" value="ECO:0007669"/>
    <property type="project" value="TreeGrafter"/>
</dbReference>